<feature type="transmembrane region" description="Helical" evidence="1">
    <location>
        <begin position="21"/>
        <end position="43"/>
    </location>
</feature>
<keyword evidence="1" id="KW-0812">Transmembrane</keyword>
<comment type="caution">
    <text evidence="3">The sequence shown here is derived from an EMBL/GenBank/DDBJ whole genome shotgun (WGS) entry which is preliminary data.</text>
</comment>
<gene>
    <name evidence="3" type="ORF">S12H4_31509</name>
</gene>
<proteinExistence type="predicted"/>
<evidence type="ECO:0000256" key="1">
    <source>
        <dbReference type="SAM" id="Phobius"/>
    </source>
</evidence>
<keyword evidence="1" id="KW-0472">Membrane</keyword>
<evidence type="ECO:0000313" key="3">
    <source>
        <dbReference type="EMBL" id="GAI98503.1"/>
    </source>
</evidence>
<feature type="domain" description="Putative sensor" evidence="2">
    <location>
        <begin position="3"/>
        <end position="98"/>
    </location>
</feature>
<dbReference type="EMBL" id="BARW01018397">
    <property type="protein sequence ID" value="GAI98503.1"/>
    <property type="molecule type" value="Genomic_DNA"/>
</dbReference>
<sequence length="101" mass="11220">IFDKHTWFSIVYMIIQLPLGTLYFSVFITLIALSLSGIAMPILQLGYDIPVNINDASYYLDGWMLFLAVIAGILLATVTMHLAKYVGRMHGALAKALLVRS</sequence>
<feature type="non-terminal residue" evidence="3">
    <location>
        <position position="1"/>
    </location>
</feature>
<keyword evidence="1" id="KW-1133">Transmembrane helix</keyword>
<name>X1T007_9ZZZZ</name>
<protein>
    <recommendedName>
        <fullName evidence="2">Putative sensor domain-containing protein</fullName>
    </recommendedName>
</protein>
<dbReference type="Pfam" id="PF13796">
    <property type="entry name" value="Sensor"/>
    <property type="match status" value="1"/>
</dbReference>
<dbReference type="AlphaFoldDB" id="X1T007"/>
<organism evidence="3">
    <name type="scientific">marine sediment metagenome</name>
    <dbReference type="NCBI Taxonomy" id="412755"/>
    <lineage>
        <taxon>unclassified sequences</taxon>
        <taxon>metagenomes</taxon>
        <taxon>ecological metagenomes</taxon>
    </lineage>
</organism>
<feature type="transmembrane region" description="Helical" evidence="1">
    <location>
        <begin position="63"/>
        <end position="83"/>
    </location>
</feature>
<accession>X1T007</accession>
<reference evidence="3" key="1">
    <citation type="journal article" date="2014" name="Front. Microbiol.">
        <title>High frequency of phylogenetically diverse reductive dehalogenase-homologous genes in deep subseafloor sedimentary metagenomes.</title>
        <authorList>
            <person name="Kawai M."/>
            <person name="Futagami T."/>
            <person name="Toyoda A."/>
            <person name="Takaki Y."/>
            <person name="Nishi S."/>
            <person name="Hori S."/>
            <person name="Arai W."/>
            <person name="Tsubouchi T."/>
            <person name="Morono Y."/>
            <person name="Uchiyama I."/>
            <person name="Ito T."/>
            <person name="Fujiyama A."/>
            <person name="Inagaki F."/>
            <person name="Takami H."/>
        </authorList>
    </citation>
    <scope>NUCLEOTIDE SEQUENCE</scope>
    <source>
        <strain evidence="3">Expedition CK06-06</strain>
    </source>
</reference>
<dbReference type="InterPro" id="IPR025828">
    <property type="entry name" value="Put_sensor_dom"/>
</dbReference>
<evidence type="ECO:0000259" key="2">
    <source>
        <dbReference type="Pfam" id="PF13796"/>
    </source>
</evidence>